<comment type="caution">
    <text evidence="2">The sequence shown here is derived from an EMBL/GenBank/DDBJ whole genome shotgun (WGS) entry which is preliminary data.</text>
</comment>
<gene>
    <name evidence="2" type="ORF">GEV33_004228</name>
</gene>
<feature type="region of interest" description="Disordered" evidence="1">
    <location>
        <begin position="52"/>
        <end position="86"/>
    </location>
</feature>
<protein>
    <submittedName>
        <fullName evidence="2">Uncharacterized protein</fullName>
    </submittedName>
</protein>
<keyword evidence="3" id="KW-1185">Reference proteome</keyword>
<evidence type="ECO:0000313" key="2">
    <source>
        <dbReference type="EMBL" id="KAH0818563.1"/>
    </source>
</evidence>
<evidence type="ECO:0000313" key="3">
    <source>
        <dbReference type="Proteomes" id="UP000719412"/>
    </source>
</evidence>
<feature type="compositionally biased region" description="Basic and acidic residues" evidence="1">
    <location>
        <begin position="222"/>
        <end position="241"/>
    </location>
</feature>
<dbReference type="AlphaFoldDB" id="A0A8J6HQQ0"/>
<reference evidence="2" key="2">
    <citation type="submission" date="2021-08" db="EMBL/GenBank/DDBJ databases">
        <authorList>
            <person name="Eriksson T."/>
        </authorList>
    </citation>
    <scope>NUCLEOTIDE SEQUENCE</scope>
    <source>
        <strain evidence="2">Stoneville</strain>
        <tissue evidence="2">Whole head</tissue>
    </source>
</reference>
<organism evidence="2 3">
    <name type="scientific">Tenebrio molitor</name>
    <name type="common">Yellow mealworm beetle</name>
    <dbReference type="NCBI Taxonomy" id="7067"/>
    <lineage>
        <taxon>Eukaryota</taxon>
        <taxon>Metazoa</taxon>
        <taxon>Ecdysozoa</taxon>
        <taxon>Arthropoda</taxon>
        <taxon>Hexapoda</taxon>
        <taxon>Insecta</taxon>
        <taxon>Pterygota</taxon>
        <taxon>Neoptera</taxon>
        <taxon>Endopterygota</taxon>
        <taxon>Coleoptera</taxon>
        <taxon>Polyphaga</taxon>
        <taxon>Cucujiformia</taxon>
        <taxon>Tenebrionidae</taxon>
        <taxon>Tenebrio</taxon>
    </lineage>
</organism>
<dbReference type="EMBL" id="JABDTM020017289">
    <property type="protein sequence ID" value="KAH0818563.1"/>
    <property type="molecule type" value="Genomic_DNA"/>
</dbReference>
<feature type="compositionally biased region" description="Basic and acidic residues" evidence="1">
    <location>
        <begin position="316"/>
        <end position="329"/>
    </location>
</feature>
<feature type="compositionally biased region" description="Basic and acidic residues" evidence="1">
    <location>
        <begin position="134"/>
        <end position="156"/>
    </location>
</feature>
<reference evidence="2" key="1">
    <citation type="journal article" date="2020" name="J Insects Food Feed">
        <title>The yellow mealworm (Tenebrio molitor) genome: a resource for the emerging insects as food and feed industry.</title>
        <authorList>
            <person name="Eriksson T."/>
            <person name="Andere A."/>
            <person name="Kelstrup H."/>
            <person name="Emery V."/>
            <person name="Picard C."/>
        </authorList>
    </citation>
    <scope>NUCLEOTIDE SEQUENCE</scope>
    <source>
        <strain evidence="2">Stoneville</strain>
        <tissue evidence="2">Whole head</tissue>
    </source>
</reference>
<feature type="region of interest" description="Disordered" evidence="1">
    <location>
        <begin position="128"/>
        <end position="160"/>
    </location>
</feature>
<feature type="compositionally biased region" description="Basic residues" evidence="1">
    <location>
        <begin position="256"/>
        <end position="265"/>
    </location>
</feature>
<sequence>MMVLHHILEETFRKFWITNIHSAGSVEEDRIIGLPVEATASSGSGERFARVLSGRWSSSTGRETEHKEEREDSQETREILTEESSQKKTLSWKEENAIRITYGGKTVTYSVDVRIRKFRLSWGSQKVRYPARNGEPHNSSDEHRRLRKNPENRCDTQENAATKFTQSRFFYEKGKAASKREFITDPKKKEDREPTCAGVLEFLTRKSGTEIVSRCSRRRREPSRDDAGRTEDPRRKEKNVEGLEGEGNLSSWSPKGKGKGEKKIRKNEIFLAQGQGSQIDKPDAASSAGAKHEKRQEKLKKSKAESRSTTTTTNGKMKDREGKGHERNSRGNMRLLSA</sequence>
<name>A0A8J6HQQ0_TENMO</name>
<proteinExistence type="predicted"/>
<feature type="compositionally biased region" description="Basic and acidic residues" evidence="1">
    <location>
        <begin position="62"/>
        <end position="86"/>
    </location>
</feature>
<evidence type="ECO:0000256" key="1">
    <source>
        <dbReference type="SAM" id="MobiDB-lite"/>
    </source>
</evidence>
<dbReference type="Proteomes" id="UP000719412">
    <property type="component" value="Unassembled WGS sequence"/>
</dbReference>
<accession>A0A8J6HQQ0</accession>
<feature type="region of interest" description="Disordered" evidence="1">
    <location>
        <begin position="213"/>
        <end position="338"/>
    </location>
</feature>